<dbReference type="Proteomes" id="UP000772434">
    <property type="component" value="Unassembled WGS sequence"/>
</dbReference>
<evidence type="ECO:0000313" key="2">
    <source>
        <dbReference type="Proteomes" id="UP000772434"/>
    </source>
</evidence>
<organism evidence="1 2">
    <name type="scientific">Rhodocollybia butyracea</name>
    <dbReference type="NCBI Taxonomy" id="206335"/>
    <lineage>
        <taxon>Eukaryota</taxon>
        <taxon>Fungi</taxon>
        <taxon>Dikarya</taxon>
        <taxon>Basidiomycota</taxon>
        <taxon>Agaricomycotina</taxon>
        <taxon>Agaricomycetes</taxon>
        <taxon>Agaricomycetidae</taxon>
        <taxon>Agaricales</taxon>
        <taxon>Marasmiineae</taxon>
        <taxon>Omphalotaceae</taxon>
        <taxon>Rhodocollybia</taxon>
    </lineage>
</organism>
<evidence type="ECO:0000313" key="1">
    <source>
        <dbReference type="EMBL" id="KAF9058590.1"/>
    </source>
</evidence>
<accession>A0A9P5TWP4</accession>
<gene>
    <name evidence="1" type="ORF">BDP27DRAFT_1432524</name>
</gene>
<protein>
    <submittedName>
        <fullName evidence="1">Uncharacterized protein</fullName>
    </submittedName>
</protein>
<keyword evidence="2" id="KW-1185">Reference proteome</keyword>
<dbReference type="AlphaFoldDB" id="A0A9P5TWP4"/>
<proteinExistence type="predicted"/>
<dbReference type="OrthoDB" id="2634326at2759"/>
<name>A0A9P5TWP4_9AGAR</name>
<comment type="caution">
    <text evidence="1">The sequence shown here is derived from an EMBL/GenBank/DDBJ whole genome shotgun (WGS) entry which is preliminary data.</text>
</comment>
<dbReference type="EMBL" id="JADNRY010000364">
    <property type="protein sequence ID" value="KAF9058590.1"/>
    <property type="molecule type" value="Genomic_DNA"/>
</dbReference>
<sequence length="251" mass="27969">MEDMPAYQCQVDARNDWLGPELQDKISDAKVYRRIHPLMDVVEAFIIDCSKLDNVKLRDLSMLFYAGIPVWFVRPKVPGSRIRPDISWICENPWLQLLLPSGIVDCTDTTPAKPVIYHGSLQTEKYYIAIAGYMRLLCKAGQDGSSLANAIKVLDDESAASGTFSAVGKAETSSSSTVIEISDDDDVAFSGSYNFLWSVVEWLTYSIADQPSIDLTSITDYKVIRRLIFISDSDTEDETKLDPPKINHGGD</sequence>
<reference evidence="1" key="1">
    <citation type="submission" date="2020-11" db="EMBL/GenBank/DDBJ databases">
        <authorList>
            <consortium name="DOE Joint Genome Institute"/>
            <person name="Ahrendt S."/>
            <person name="Riley R."/>
            <person name="Andreopoulos W."/>
            <person name="Labutti K."/>
            <person name="Pangilinan J."/>
            <person name="Ruiz-Duenas F.J."/>
            <person name="Barrasa J.M."/>
            <person name="Sanchez-Garcia M."/>
            <person name="Camarero S."/>
            <person name="Miyauchi S."/>
            <person name="Serrano A."/>
            <person name="Linde D."/>
            <person name="Babiker R."/>
            <person name="Drula E."/>
            <person name="Ayuso-Fernandez I."/>
            <person name="Pacheco R."/>
            <person name="Padilla G."/>
            <person name="Ferreira P."/>
            <person name="Barriuso J."/>
            <person name="Kellner H."/>
            <person name="Castanera R."/>
            <person name="Alfaro M."/>
            <person name="Ramirez L."/>
            <person name="Pisabarro A.G."/>
            <person name="Kuo A."/>
            <person name="Tritt A."/>
            <person name="Lipzen A."/>
            <person name="He G."/>
            <person name="Yan M."/>
            <person name="Ng V."/>
            <person name="Cullen D."/>
            <person name="Martin F."/>
            <person name="Rosso M.-N."/>
            <person name="Henrissat B."/>
            <person name="Hibbett D."/>
            <person name="Martinez A.T."/>
            <person name="Grigoriev I.V."/>
        </authorList>
    </citation>
    <scope>NUCLEOTIDE SEQUENCE</scope>
    <source>
        <strain evidence="1">AH 40177</strain>
    </source>
</reference>